<dbReference type="CDD" id="cd02440">
    <property type="entry name" value="AdoMet_MTases"/>
    <property type="match status" value="1"/>
</dbReference>
<dbReference type="InterPro" id="IPR041497">
    <property type="entry name" value="Thump-like"/>
</dbReference>
<accession>A0ABX5ZA52</accession>
<feature type="compositionally biased region" description="Low complexity" evidence="1">
    <location>
        <begin position="270"/>
        <end position="280"/>
    </location>
</feature>
<gene>
    <name evidence="3" type="ORF">FV141_10195</name>
</gene>
<dbReference type="Pfam" id="PF18096">
    <property type="entry name" value="Thump_like"/>
    <property type="match status" value="1"/>
</dbReference>
<protein>
    <submittedName>
        <fullName evidence="3">Class I SAM-dependent methyltransferase</fullName>
    </submittedName>
</protein>
<evidence type="ECO:0000256" key="1">
    <source>
        <dbReference type="SAM" id="MobiDB-lite"/>
    </source>
</evidence>
<dbReference type="InterPro" id="IPR029063">
    <property type="entry name" value="SAM-dependent_MTases_sf"/>
</dbReference>
<proteinExistence type="predicted"/>
<dbReference type="GO" id="GO:0032259">
    <property type="term" value="P:methylation"/>
    <property type="evidence" value="ECO:0007669"/>
    <property type="project" value="UniProtKB-KW"/>
</dbReference>
<evidence type="ECO:0000259" key="2">
    <source>
        <dbReference type="Pfam" id="PF18096"/>
    </source>
</evidence>
<feature type="region of interest" description="Disordered" evidence="1">
    <location>
        <begin position="264"/>
        <end position="284"/>
    </location>
</feature>
<keyword evidence="3" id="KW-0808">Transferase</keyword>
<evidence type="ECO:0000313" key="4">
    <source>
        <dbReference type="Proteomes" id="UP000323565"/>
    </source>
</evidence>
<keyword evidence="3" id="KW-0489">Methyltransferase</keyword>
<evidence type="ECO:0000313" key="3">
    <source>
        <dbReference type="EMBL" id="QEH93862.1"/>
    </source>
</evidence>
<organism evidence="3 4">
    <name type="scientific">Dermacoccus abyssi</name>
    <dbReference type="NCBI Taxonomy" id="322596"/>
    <lineage>
        <taxon>Bacteria</taxon>
        <taxon>Bacillati</taxon>
        <taxon>Actinomycetota</taxon>
        <taxon>Actinomycetes</taxon>
        <taxon>Micrococcales</taxon>
        <taxon>Dermacoccaceae</taxon>
        <taxon>Dermacoccus</taxon>
    </lineage>
</organism>
<dbReference type="SUPFAM" id="SSF53335">
    <property type="entry name" value="S-adenosyl-L-methionine-dependent methyltransferases"/>
    <property type="match status" value="1"/>
</dbReference>
<sequence>MDAAAAHALMSDEGRELLASLPPYDEKNAVALTSRLRDRGYSPELVAAALTQSRLRAKAVTKFGANAERMFFTPDALEQATRSPVAALHAQRLRSSGASRVVDGGCGIGADAVGFARAGLDVIAVEADATTAELARHNLTPYPASRVETGLLEDLAPELRREAPDAAWWFDPARRIPGVADIQGRTKRTFSLAALSPDWELVQQLAADAPAAGAKLSPGLAHGDIPPDCEAEFVSYAGDLVEATLWWGQAVRDEGTTATIVRPTDKRADGSANADSSGDSVELRHVTRPDAADASGALARRADLGAFFYEADKALTRSGLVGALLNAVDGREFTAGYGYVTADALTDIGLLGRAYRVLDAVPLHVKTLRSYLRTHDVGRLTIKKRDVDLDADALRRQLKLKGSRAMTVVLVNLDGERAALVVEPA</sequence>
<dbReference type="GO" id="GO:0008168">
    <property type="term" value="F:methyltransferase activity"/>
    <property type="evidence" value="ECO:0007669"/>
    <property type="project" value="UniProtKB-KW"/>
</dbReference>
<dbReference type="Gene3D" id="3.40.50.150">
    <property type="entry name" value="Vaccinia Virus protein VP39"/>
    <property type="match status" value="1"/>
</dbReference>
<feature type="domain" description="THUMP-like" evidence="2">
    <location>
        <begin position="352"/>
        <end position="424"/>
    </location>
</feature>
<dbReference type="PANTHER" id="PTHR14741:SF32">
    <property type="entry name" value="TRIMETHYLGUANOSINE SYNTHASE"/>
    <property type="match status" value="1"/>
</dbReference>
<dbReference type="Proteomes" id="UP000323565">
    <property type="component" value="Chromosome"/>
</dbReference>
<name>A0ABX5ZA52_9MICO</name>
<dbReference type="PANTHER" id="PTHR14741">
    <property type="entry name" value="S-ADENOSYLMETHIONINE-DEPENDENT METHYLTRANSFERASE RELATED"/>
    <property type="match status" value="1"/>
</dbReference>
<dbReference type="EMBL" id="CP043031">
    <property type="protein sequence ID" value="QEH93862.1"/>
    <property type="molecule type" value="Genomic_DNA"/>
</dbReference>
<keyword evidence="4" id="KW-1185">Reference proteome</keyword>
<reference evidence="3 4" key="1">
    <citation type="submission" date="2019-08" db="EMBL/GenBank/DDBJ databases">
        <title>Dermacoccus abyssi strain HZAU 226, whole genome Nanopore sequencing project.</title>
        <authorList>
            <person name="Guo A."/>
            <person name="Zhang X."/>
            <person name="Ruan Y."/>
            <person name="Liu W."/>
            <person name="Chen Q."/>
            <person name="Gu L."/>
        </authorList>
    </citation>
    <scope>NUCLEOTIDE SEQUENCE [LARGE SCALE GENOMIC DNA]</scope>
    <source>
        <strain evidence="3 4">HZAU 226</strain>
    </source>
</reference>